<keyword evidence="4" id="KW-1185">Reference proteome</keyword>
<dbReference type="InterPro" id="IPR055357">
    <property type="entry name" value="LRR_At1g61320_AtMIF1"/>
</dbReference>
<gene>
    <name evidence="3" type="ORF">VFH_II040440</name>
</gene>
<dbReference type="PANTHER" id="PTHR31900:SF34">
    <property type="entry name" value="EMB|CAB62440.1-RELATED"/>
    <property type="match status" value="1"/>
</dbReference>
<dbReference type="Pfam" id="PF08387">
    <property type="entry name" value="FBD"/>
    <property type="match status" value="1"/>
</dbReference>
<dbReference type="Pfam" id="PF00646">
    <property type="entry name" value="F-box"/>
    <property type="match status" value="1"/>
</dbReference>
<reference evidence="3 4" key="1">
    <citation type="submission" date="2023-01" db="EMBL/GenBank/DDBJ databases">
        <authorList>
            <person name="Kreplak J."/>
        </authorList>
    </citation>
    <scope>NUCLEOTIDE SEQUENCE [LARGE SCALE GENOMIC DNA]</scope>
</reference>
<dbReference type="SUPFAM" id="SSF81383">
    <property type="entry name" value="F-box domain"/>
    <property type="match status" value="1"/>
</dbReference>
<dbReference type="AlphaFoldDB" id="A0AAV0ZF48"/>
<dbReference type="InterPro" id="IPR032675">
    <property type="entry name" value="LRR_dom_sf"/>
</dbReference>
<organism evidence="3 4">
    <name type="scientific">Vicia faba</name>
    <name type="common">Broad bean</name>
    <name type="synonym">Faba vulgaris</name>
    <dbReference type="NCBI Taxonomy" id="3906"/>
    <lineage>
        <taxon>Eukaryota</taxon>
        <taxon>Viridiplantae</taxon>
        <taxon>Streptophyta</taxon>
        <taxon>Embryophyta</taxon>
        <taxon>Tracheophyta</taxon>
        <taxon>Spermatophyta</taxon>
        <taxon>Magnoliopsida</taxon>
        <taxon>eudicotyledons</taxon>
        <taxon>Gunneridae</taxon>
        <taxon>Pentapetalae</taxon>
        <taxon>rosids</taxon>
        <taxon>fabids</taxon>
        <taxon>Fabales</taxon>
        <taxon>Fabaceae</taxon>
        <taxon>Papilionoideae</taxon>
        <taxon>50 kb inversion clade</taxon>
        <taxon>NPAAA clade</taxon>
        <taxon>Hologalegina</taxon>
        <taxon>IRL clade</taxon>
        <taxon>Fabeae</taxon>
        <taxon>Vicia</taxon>
    </lineage>
</organism>
<dbReference type="Proteomes" id="UP001157006">
    <property type="component" value="Chromosome 2"/>
</dbReference>
<dbReference type="Pfam" id="PF23622">
    <property type="entry name" value="LRR_At1g61320_AtMIF1"/>
    <property type="match status" value="1"/>
</dbReference>
<feature type="compositionally biased region" description="Acidic residues" evidence="1">
    <location>
        <begin position="376"/>
        <end position="390"/>
    </location>
</feature>
<dbReference type="EMBL" id="OX451737">
    <property type="protein sequence ID" value="CAI8596551.1"/>
    <property type="molecule type" value="Genomic_DNA"/>
</dbReference>
<feature type="region of interest" description="Disordered" evidence="1">
    <location>
        <begin position="376"/>
        <end position="397"/>
    </location>
</feature>
<sequence length="487" mass="57369">MAQNINIIDLLPNSLLFKFISLIPFKEAARTSILSKRWLHLWKHSTNVEFNEHYFSKSYESSHQQRIIQRTNFVNFMAFWIENNKENFIIEKFSLRLSDFDHEVDCEILEKCVDFATKHGVQDLVLDFSDPDWTEEDFEKPEALFELPTKVYEQKALKSLKLFSCSFVETELIRLSALREISFAWMELKNDAIKILLSNCKMIESLTMKKCWISTKFECRESNSSLKRIVVDSCNFVSYVLAINVPNLIYFKYYGNVICFELENSIHMEEVDLDFGLEYEFPEECGFIYNIITNFSHVKALDVCSYTLQVLSAELEYMLIEYEMNTRHLKLKTNLHNDECQGVSLLLENCHVLEILTINLGFGKFFDRVLDDDDEDDDDDDNLLEGDDKDEYSSYGESDEQRSWIDYENIWQCLTSTLKIVEINNFMGTENEVLLLHFIINNGSFLQMININVKKGEVVMVENHRKIEEFVMSIPRASRYLEICFRY</sequence>
<dbReference type="PANTHER" id="PTHR31900">
    <property type="entry name" value="F-BOX/RNI SUPERFAMILY PROTEIN-RELATED"/>
    <property type="match status" value="1"/>
</dbReference>
<accession>A0AAV0ZF48</accession>
<evidence type="ECO:0000256" key="1">
    <source>
        <dbReference type="SAM" id="MobiDB-lite"/>
    </source>
</evidence>
<evidence type="ECO:0000259" key="2">
    <source>
        <dbReference type="SMART" id="SM00579"/>
    </source>
</evidence>
<dbReference type="InterPro" id="IPR053781">
    <property type="entry name" value="F-box_AtFBL13-like"/>
</dbReference>
<name>A0AAV0ZF48_VICFA</name>
<dbReference type="InterPro" id="IPR036047">
    <property type="entry name" value="F-box-like_dom_sf"/>
</dbReference>
<evidence type="ECO:0000313" key="4">
    <source>
        <dbReference type="Proteomes" id="UP001157006"/>
    </source>
</evidence>
<dbReference type="Gene3D" id="3.80.10.10">
    <property type="entry name" value="Ribonuclease Inhibitor"/>
    <property type="match status" value="1"/>
</dbReference>
<dbReference type="CDD" id="cd22160">
    <property type="entry name" value="F-box_AtFBL13-like"/>
    <property type="match status" value="1"/>
</dbReference>
<dbReference type="InterPro" id="IPR001810">
    <property type="entry name" value="F-box_dom"/>
</dbReference>
<feature type="domain" description="FBD" evidence="2">
    <location>
        <begin position="412"/>
        <end position="486"/>
    </location>
</feature>
<dbReference type="InterPro" id="IPR050232">
    <property type="entry name" value="FBL13/AtMIF1-like"/>
</dbReference>
<proteinExistence type="predicted"/>
<protein>
    <recommendedName>
        <fullName evidence="2">FBD domain-containing protein</fullName>
    </recommendedName>
</protein>
<evidence type="ECO:0000313" key="3">
    <source>
        <dbReference type="EMBL" id="CAI8596551.1"/>
    </source>
</evidence>
<dbReference type="SMART" id="SM00579">
    <property type="entry name" value="FBD"/>
    <property type="match status" value="1"/>
</dbReference>
<dbReference type="InterPro" id="IPR006566">
    <property type="entry name" value="FBD"/>
</dbReference>
<dbReference type="SUPFAM" id="SSF52047">
    <property type="entry name" value="RNI-like"/>
    <property type="match status" value="1"/>
</dbReference>